<dbReference type="AlphaFoldDB" id="A0AA40AZT7"/>
<feature type="signal peptide" evidence="1">
    <location>
        <begin position="1"/>
        <end position="16"/>
    </location>
</feature>
<gene>
    <name evidence="2" type="ORF">B0H67DRAFT_641460</name>
</gene>
<proteinExistence type="predicted"/>
<dbReference type="Proteomes" id="UP001172102">
    <property type="component" value="Unassembled WGS sequence"/>
</dbReference>
<organism evidence="2 3">
    <name type="scientific">Lasiosphaeris hirsuta</name>
    <dbReference type="NCBI Taxonomy" id="260670"/>
    <lineage>
        <taxon>Eukaryota</taxon>
        <taxon>Fungi</taxon>
        <taxon>Dikarya</taxon>
        <taxon>Ascomycota</taxon>
        <taxon>Pezizomycotina</taxon>
        <taxon>Sordariomycetes</taxon>
        <taxon>Sordariomycetidae</taxon>
        <taxon>Sordariales</taxon>
        <taxon>Lasiosphaeriaceae</taxon>
        <taxon>Lasiosphaeris</taxon>
    </lineage>
</organism>
<reference evidence="2" key="1">
    <citation type="submission" date="2023-06" db="EMBL/GenBank/DDBJ databases">
        <title>Genome-scale phylogeny and comparative genomics of the fungal order Sordariales.</title>
        <authorList>
            <consortium name="Lawrence Berkeley National Laboratory"/>
            <person name="Hensen N."/>
            <person name="Bonometti L."/>
            <person name="Westerberg I."/>
            <person name="Brannstrom I.O."/>
            <person name="Guillou S."/>
            <person name="Cros-Aarteil S."/>
            <person name="Calhoun S."/>
            <person name="Haridas S."/>
            <person name="Kuo A."/>
            <person name="Mondo S."/>
            <person name="Pangilinan J."/>
            <person name="Riley R."/>
            <person name="Labutti K."/>
            <person name="Andreopoulos B."/>
            <person name="Lipzen A."/>
            <person name="Chen C."/>
            <person name="Yanf M."/>
            <person name="Daum C."/>
            <person name="Ng V."/>
            <person name="Clum A."/>
            <person name="Steindorff A."/>
            <person name="Ohm R."/>
            <person name="Martin F."/>
            <person name="Silar P."/>
            <person name="Natvig D."/>
            <person name="Lalanne C."/>
            <person name="Gautier V."/>
            <person name="Ament-Velasquez S.L."/>
            <person name="Kruys A."/>
            <person name="Hutchinson M.I."/>
            <person name="Powell A.J."/>
            <person name="Barry K."/>
            <person name="Miller A.N."/>
            <person name="Grigoriev I.V."/>
            <person name="Debuchy R."/>
            <person name="Gladieux P."/>
            <person name="Thoren M.H."/>
            <person name="Johannesson H."/>
        </authorList>
    </citation>
    <scope>NUCLEOTIDE SEQUENCE</scope>
    <source>
        <strain evidence="2">SMH4607-1</strain>
    </source>
</reference>
<feature type="chain" id="PRO_5041407247" description="AA1-like domain-containing protein" evidence="1">
    <location>
        <begin position="17"/>
        <end position="136"/>
    </location>
</feature>
<keyword evidence="1" id="KW-0732">Signal</keyword>
<protein>
    <recommendedName>
        <fullName evidence="4">AA1-like domain-containing protein</fullName>
    </recommendedName>
</protein>
<comment type="caution">
    <text evidence="2">The sequence shown here is derived from an EMBL/GenBank/DDBJ whole genome shotgun (WGS) entry which is preliminary data.</text>
</comment>
<sequence length="136" mass="14239">MAHLFLLLLLAPLTSPLPIANDCAASSLTLQTLTLTTTQITRGSPFQKENTTVAFHLANPATGGAARCAASSAALTPNGVASDPYQWYECATEDVGTAEAAPLVAPTRTAFQYDGTLHFLTINSSWVCLEAESGKP</sequence>
<accession>A0AA40AZT7</accession>
<dbReference type="EMBL" id="JAUKUA010000002">
    <property type="protein sequence ID" value="KAK0724988.1"/>
    <property type="molecule type" value="Genomic_DNA"/>
</dbReference>
<evidence type="ECO:0000313" key="2">
    <source>
        <dbReference type="EMBL" id="KAK0724988.1"/>
    </source>
</evidence>
<evidence type="ECO:0008006" key="4">
    <source>
        <dbReference type="Google" id="ProtNLM"/>
    </source>
</evidence>
<name>A0AA40AZT7_9PEZI</name>
<evidence type="ECO:0000256" key="1">
    <source>
        <dbReference type="SAM" id="SignalP"/>
    </source>
</evidence>
<evidence type="ECO:0000313" key="3">
    <source>
        <dbReference type="Proteomes" id="UP001172102"/>
    </source>
</evidence>
<keyword evidence="3" id="KW-1185">Reference proteome</keyword>